<dbReference type="InterPro" id="IPR036249">
    <property type="entry name" value="Thioredoxin-like_sf"/>
</dbReference>
<comment type="caution">
    <text evidence="13">The sequence shown here is derived from an EMBL/GenBank/DDBJ whole genome shotgun (WGS) entry which is preliminary data.</text>
</comment>
<dbReference type="PROSITE" id="PS51352">
    <property type="entry name" value="THIOREDOXIN_2"/>
    <property type="match status" value="2"/>
</dbReference>
<keyword evidence="8 13" id="KW-0413">Isomerase</keyword>
<dbReference type="NCBIfam" id="TIGR01130">
    <property type="entry name" value="ER_PDI_fam"/>
    <property type="match status" value="1"/>
</dbReference>
<dbReference type="GO" id="GO:0006457">
    <property type="term" value="P:protein folding"/>
    <property type="evidence" value="ECO:0007669"/>
    <property type="project" value="TreeGrafter"/>
</dbReference>
<dbReference type="Pfam" id="PF00085">
    <property type="entry name" value="Thioredoxin"/>
    <property type="match status" value="2"/>
</dbReference>
<evidence type="ECO:0000256" key="3">
    <source>
        <dbReference type="ARBA" id="ARBA00006347"/>
    </source>
</evidence>
<dbReference type="Pfam" id="PF13848">
    <property type="entry name" value="Thioredoxin_6"/>
    <property type="match status" value="1"/>
</dbReference>
<evidence type="ECO:0000313" key="14">
    <source>
        <dbReference type="Proteomes" id="UP000186804"/>
    </source>
</evidence>
<dbReference type="PROSITE" id="PS00194">
    <property type="entry name" value="THIOREDOXIN_1"/>
    <property type="match status" value="2"/>
</dbReference>
<evidence type="ECO:0000256" key="1">
    <source>
        <dbReference type="ARBA" id="ARBA00001182"/>
    </source>
</evidence>
<keyword evidence="7" id="KW-0256">Endoplasmic reticulum</keyword>
<dbReference type="CDD" id="cd02982">
    <property type="entry name" value="PDI_b'_family"/>
    <property type="match status" value="1"/>
</dbReference>
<evidence type="ECO:0000256" key="4">
    <source>
        <dbReference type="ARBA" id="ARBA00012723"/>
    </source>
</evidence>
<feature type="signal peptide" evidence="11">
    <location>
        <begin position="1"/>
        <end position="22"/>
    </location>
</feature>
<evidence type="ECO:0000256" key="5">
    <source>
        <dbReference type="ARBA" id="ARBA00022729"/>
    </source>
</evidence>
<dbReference type="Gene3D" id="3.40.30.10">
    <property type="entry name" value="Glutaredoxin"/>
    <property type="match status" value="3"/>
</dbReference>
<dbReference type="RefSeq" id="XP_067068652.1">
    <property type="nucleotide sequence ID" value="XM_067212713.1"/>
</dbReference>
<dbReference type="CDD" id="cd02995">
    <property type="entry name" value="PDI_a_PDI_a'_C"/>
    <property type="match status" value="1"/>
</dbReference>
<dbReference type="PANTHER" id="PTHR18929">
    <property type="entry name" value="PROTEIN DISULFIDE ISOMERASE"/>
    <property type="match status" value="1"/>
</dbReference>
<dbReference type="InterPro" id="IPR005792">
    <property type="entry name" value="Prot_disulphide_isomerase"/>
</dbReference>
<keyword evidence="5 11" id="KW-0732">Signal</keyword>
<evidence type="ECO:0000256" key="7">
    <source>
        <dbReference type="ARBA" id="ARBA00022824"/>
    </source>
</evidence>
<dbReference type="CDD" id="cd02961">
    <property type="entry name" value="PDI_a_family"/>
    <property type="match status" value="1"/>
</dbReference>
<dbReference type="GeneID" id="92366667"/>
<dbReference type="PRINTS" id="PR00421">
    <property type="entry name" value="THIOREDOXIN"/>
</dbReference>
<dbReference type="EMBL" id="LRBS01000050">
    <property type="protein sequence ID" value="OII76806.1"/>
    <property type="molecule type" value="Genomic_DNA"/>
</dbReference>
<accession>A0A1J4MRK0</accession>
<protein>
    <recommendedName>
        <fullName evidence="4">protein disulfide-isomerase</fullName>
        <ecNumber evidence="4">5.3.4.1</ecNumber>
    </recommendedName>
</protein>
<name>A0A1J4MRK0_9CRYT</name>
<dbReference type="EC" id="5.3.4.1" evidence="4"/>
<feature type="disulfide bond" description="Redox-active" evidence="10">
    <location>
        <begin position="389"/>
        <end position="392"/>
    </location>
</feature>
<evidence type="ECO:0000256" key="2">
    <source>
        <dbReference type="ARBA" id="ARBA00004319"/>
    </source>
</evidence>
<dbReference type="InterPro" id="IPR013766">
    <property type="entry name" value="Thioredoxin_domain"/>
</dbReference>
<dbReference type="VEuPathDB" id="CryptoDB:cand_024830"/>
<evidence type="ECO:0000259" key="12">
    <source>
        <dbReference type="PROSITE" id="PS51352"/>
    </source>
</evidence>
<evidence type="ECO:0000256" key="6">
    <source>
        <dbReference type="ARBA" id="ARBA00022737"/>
    </source>
</evidence>
<dbReference type="GO" id="GO:0005788">
    <property type="term" value="C:endoplasmic reticulum lumen"/>
    <property type="evidence" value="ECO:0007669"/>
    <property type="project" value="UniProtKB-SubCell"/>
</dbReference>
<organism evidence="13 14">
    <name type="scientific">Cryptosporidium andersoni</name>
    <dbReference type="NCBI Taxonomy" id="117008"/>
    <lineage>
        <taxon>Eukaryota</taxon>
        <taxon>Sar</taxon>
        <taxon>Alveolata</taxon>
        <taxon>Apicomplexa</taxon>
        <taxon>Conoidasida</taxon>
        <taxon>Coccidia</taxon>
        <taxon>Eucoccidiorida</taxon>
        <taxon>Eimeriorina</taxon>
        <taxon>Cryptosporidiidae</taxon>
        <taxon>Cryptosporidium</taxon>
    </lineage>
</organism>
<evidence type="ECO:0000256" key="10">
    <source>
        <dbReference type="PIRSR" id="PIRSR605792-51"/>
    </source>
</evidence>
<dbReference type="Proteomes" id="UP000186804">
    <property type="component" value="Unassembled WGS sequence"/>
</dbReference>
<proteinExistence type="inferred from homology"/>
<comment type="subcellular location">
    <subcellularLocation>
        <location evidence="2">Endoplasmic reticulum lumen</location>
    </subcellularLocation>
</comment>
<feature type="chain" id="PRO_5013085670" description="protein disulfide-isomerase" evidence="11">
    <location>
        <begin position="23"/>
        <end position="478"/>
    </location>
</feature>
<dbReference type="GO" id="GO:0003756">
    <property type="term" value="F:protein disulfide isomerase activity"/>
    <property type="evidence" value="ECO:0007669"/>
    <property type="project" value="UniProtKB-EC"/>
</dbReference>
<keyword evidence="9 10" id="KW-0676">Redox-active center</keyword>
<gene>
    <name evidence="13" type="ORF">cand_024830</name>
</gene>
<dbReference type="SUPFAM" id="SSF52833">
    <property type="entry name" value="Thioredoxin-like"/>
    <property type="match status" value="3"/>
</dbReference>
<keyword evidence="10" id="KW-1015">Disulfide bond</keyword>
<keyword evidence="6" id="KW-0677">Repeat</keyword>
<feature type="domain" description="Thioredoxin" evidence="12">
    <location>
        <begin position="12"/>
        <end position="139"/>
    </location>
</feature>
<dbReference type="InterPro" id="IPR017937">
    <property type="entry name" value="Thioredoxin_CS"/>
</dbReference>
<comment type="catalytic activity">
    <reaction evidence="1">
        <text>Catalyzes the rearrangement of -S-S- bonds in proteins.</text>
        <dbReference type="EC" id="5.3.4.1"/>
    </reaction>
</comment>
<reference evidence="13 14" key="1">
    <citation type="submission" date="2016-10" db="EMBL/GenBank/DDBJ databases">
        <title>Reductive evolution of mitochondrial metabolism and differential evolution of invasion-related proteins in Cryptosporidium.</title>
        <authorList>
            <person name="Liu S."/>
            <person name="Roellig D.M."/>
            <person name="Guo Y."/>
            <person name="Li N."/>
            <person name="Frace M.A."/>
            <person name="Tang K."/>
            <person name="Zhang L."/>
            <person name="Feng Y."/>
            <person name="Xiao L."/>
        </authorList>
    </citation>
    <scope>NUCLEOTIDE SEQUENCE [LARGE SCALE GENOMIC DNA]</scope>
    <source>
        <strain evidence="13">30847</strain>
    </source>
</reference>
<feature type="domain" description="Thioredoxin" evidence="12">
    <location>
        <begin position="324"/>
        <end position="468"/>
    </location>
</feature>
<sequence length="478" mass="53359">MIALRTILLFLVFLLNTVLVFSAEEAHFISEHITSLNSSTFEKFVSENEFVLVTFFAPWCGHCTALEPEFKATCAEMATLMPKVHCGSVDATENMELAQQFGVSGYPTIKLFNGTENIQNFSGARSKENFLRWISKLTGPAIQIVDSMSEATEIASNSSSAFIGHLSSVDSPTFTNFEVVAASHREHSYPFIVVLGSSEEQLHILHKDEETVIIPMPKTLEELESKISIMNVPLFAAISADNYSLYMSRPGFTAWFCGTTEDFNKYASVIRKVASHFREEYAFVFLDTDQFGSHATQHLLIEEFPGLVVQSVAVPAIRYLYGGLKFDSEEPLMEFMNSVASGKHEMSIKSEPVPSEQTGPVTVVVGHTFEEIVFQKDKDVLIEIYAQWCGHCKNLEPIYNQLAEEMKDNENIVIAKINGPANDIPFEGFSPRAFPTILFVRAGTRTAIPYDGKRTVEAFKEFITEHATVSQSSTHDEL</sequence>
<evidence type="ECO:0000256" key="11">
    <source>
        <dbReference type="SAM" id="SignalP"/>
    </source>
</evidence>
<evidence type="ECO:0000256" key="9">
    <source>
        <dbReference type="ARBA" id="ARBA00023284"/>
    </source>
</evidence>
<dbReference type="AlphaFoldDB" id="A0A1J4MRK0"/>
<evidence type="ECO:0000256" key="8">
    <source>
        <dbReference type="ARBA" id="ARBA00023235"/>
    </source>
</evidence>
<dbReference type="GO" id="GO:0034976">
    <property type="term" value="P:response to endoplasmic reticulum stress"/>
    <property type="evidence" value="ECO:0007669"/>
    <property type="project" value="TreeGrafter"/>
</dbReference>
<comment type="similarity">
    <text evidence="3">Belongs to the protein disulfide isomerase family.</text>
</comment>
<keyword evidence="14" id="KW-1185">Reference proteome</keyword>
<dbReference type="OrthoDB" id="72053at2759"/>
<evidence type="ECO:0000313" key="13">
    <source>
        <dbReference type="EMBL" id="OII76806.1"/>
    </source>
</evidence>
<feature type="disulfide bond" description="Redox-active" evidence="10">
    <location>
        <begin position="60"/>
        <end position="63"/>
    </location>
</feature>